<dbReference type="EMBL" id="AVOT02001795">
    <property type="protein sequence ID" value="MBW0468196.1"/>
    <property type="molecule type" value="Genomic_DNA"/>
</dbReference>
<evidence type="ECO:0000313" key="3">
    <source>
        <dbReference type="Proteomes" id="UP000765509"/>
    </source>
</evidence>
<gene>
    <name evidence="2" type="ORF">O181_007911</name>
</gene>
<evidence type="ECO:0000256" key="1">
    <source>
        <dbReference type="SAM" id="MobiDB-lite"/>
    </source>
</evidence>
<keyword evidence="3" id="KW-1185">Reference proteome</keyword>
<organism evidence="2 3">
    <name type="scientific">Austropuccinia psidii MF-1</name>
    <dbReference type="NCBI Taxonomy" id="1389203"/>
    <lineage>
        <taxon>Eukaryota</taxon>
        <taxon>Fungi</taxon>
        <taxon>Dikarya</taxon>
        <taxon>Basidiomycota</taxon>
        <taxon>Pucciniomycotina</taxon>
        <taxon>Pucciniomycetes</taxon>
        <taxon>Pucciniales</taxon>
        <taxon>Sphaerophragmiaceae</taxon>
        <taxon>Austropuccinia</taxon>
    </lineage>
</organism>
<proteinExistence type="predicted"/>
<protein>
    <submittedName>
        <fullName evidence="2">Uncharacterized protein</fullName>
    </submittedName>
</protein>
<feature type="compositionally biased region" description="Basic residues" evidence="1">
    <location>
        <begin position="24"/>
        <end position="33"/>
    </location>
</feature>
<sequence length="171" mass="19582">MSPVHLRNLGFRRNQPKDREGLSRARRPGRGNHGHSGGWQDTEVEVIAKGWNPTRKSRLLEVRSNRIRMDQATIQAIEEHLTKKGHTQIPSGSRGASQISSPLVSHHLETNRSVGKIHHSSQSQEFSRRRQGYKGKNKTTFSQRKRESDITGLLLDLIQHLKDMLAYCRHK</sequence>
<dbReference type="AlphaFoldDB" id="A0A9Q3BLP8"/>
<comment type="caution">
    <text evidence="2">The sequence shown here is derived from an EMBL/GenBank/DDBJ whole genome shotgun (WGS) entry which is preliminary data.</text>
</comment>
<accession>A0A9Q3BLP8</accession>
<reference evidence="2" key="1">
    <citation type="submission" date="2021-03" db="EMBL/GenBank/DDBJ databases">
        <title>Draft genome sequence of rust myrtle Austropuccinia psidii MF-1, a brazilian biotype.</title>
        <authorList>
            <person name="Quecine M.C."/>
            <person name="Pachon D.M.R."/>
            <person name="Bonatelli M.L."/>
            <person name="Correr F.H."/>
            <person name="Franceschini L.M."/>
            <person name="Leite T.F."/>
            <person name="Margarido G.R.A."/>
            <person name="Almeida C.A."/>
            <person name="Ferrarezi J.A."/>
            <person name="Labate C.A."/>
        </authorList>
    </citation>
    <scope>NUCLEOTIDE SEQUENCE</scope>
    <source>
        <strain evidence="2">MF-1</strain>
    </source>
</reference>
<evidence type="ECO:0000313" key="2">
    <source>
        <dbReference type="EMBL" id="MBW0468196.1"/>
    </source>
</evidence>
<feature type="region of interest" description="Disordered" evidence="1">
    <location>
        <begin position="114"/>
        <end position="145"/>
    </location>
</feature>
<feature type="region of interest" description="Disordered" evidence="1">
    <location>
        <begin position="1"/>
        <end position="41"/>
    </location>
</feature>
<dbReference type="Proteomes" id="UP000765509">
    <property type="component" value="Unassembled WGS sequence"/>
</dbReference>
<name>A0A9Q3BLP8_9BASI</name>